<keyword evidence="1" id="KW-0175">Coiled coil</keyword>
<evidence type="ECO:0000256" key="1">
    <source>
        <dbReference type="SAM" id="Coils"/>
    </source>
</evidence>
<dbReference type="AlphaFoldDB" id="A0A8S1RET8"/>
<dbReference type="EMBL" id="CAJJDN010000162">
    <property type="protein sequence ID" value="CAD8125852.1"/>
    <property type="molecule type" value="Genomic_DNA"/>
</dbReference>
<sequence>MYNYITTLNTEEEEQQHYQLILRKLNNPPKIQRNLNIIQKNNEDDRKYLSISSNVYQLNQSQEDDTEQLRQQINFLHDELSKSKQNMMQIIEELTQERHLLIFKIQVTIDNLQQQKQLRNKSIHSTQQGITNELNRNKKIRIVRKEFSKNQLIC</sequence>
<reference evidence="2" key="1">
    <citation type="submission" date="2021-01" db="EMBL/GenBank/DDBJ databases">
        <authorList>
            <consortium name="Genoscope - CEA"/>
            <person name="William W."/>
        </authorList>
    </citation>
    <scope>NUCLEOTIDE SEQUENCE</scope>
</reference>
<proteinExistence type="predicted"/>
<dbReference type="Proteomes" id="UP000692954">
    <property type="component" value="Unassembled WGS sequence"/>
</dbReference>
<organism evidence="2 3">
    <name type="scientific">Paramecium sonneborni</name>
    <dbReference type="NCBI Taxonomy" id="65129"/>
    <lineage>
        <taxon>Eukaryota</taxon>
        <taxon>Sar</taxon>
        <taxon>Alveolata</taxon>
        <taxon>Ciliophora</taxon>
        <taxon>Intramacronucleata</taxon>
        <taxon>Oligohymenophorea</taxon>
        <taxon>Peniculida</taxon>
        <taxon>Parameciidae</taxon>
        <taxon>Paramecium</taxon>
    </lineage>
</organism>
<gene>
    <name evidence="2" type="ORF">PSON_ATCC_30995.1.T1620115</name>
</gene>
<comment type="caution">
    <text evidence="2">The sequence shown here is derived from an EMBL/GenBank/DDBJ whole genome shotgun (WGS) entry which is preliminary data.</text>
</comment>
<keyword evidence="3" id="KW-1185">Reference proteome</keyword>
<evidence type="ECO:0000313" key="3">
    <source>
        <dbReference type="Proteomes" id="UP000692954"/>
    </source>
</evidence>
<feature type="coiled-coil region" evidence="1">
    <location>
        <begin position="59"/>
        <end position="97"/>
    </location>
</feature>
<protein>
    <submittedName>
        <fullName evidence="2">Uncharacterized protein</fullName>
    </submittedName>
</protein>
<evidence type="ECO:0000313" key="2">
    <source>
        <dbReference type="EMBL" id="CAD8125852.1"/>
    </source>
</evidence>
<accession>A0A8S1RET8</accession>
<name>A0A8S1RET8_9CILI</name>